<dbReference type="AlphaFoldDB" id="A0A6M0CLJ3"/>
<dbReference type="Pfam" id="PF10677">
    <property type="entry name" value="DUF2490"/>
    <property type="match status" value="1"/>
</dbReference>
<gene>
    <name evidence="1" type="ORF">GWK10_15035</name>
</gene>
<evidence type="ECO:0000313" key="1">
    <source>
        <dbReference type="EMBL" id="NER18532.1"/>
    </source>
</evidence>
<proteinExistence type="predicted"/>
<comment type="caution">
    <text evidence="1">The sequence shown here is derived from an EMBL/GenBank/DDBJ whole genome shotgun (WGS) entry which is preliminary data.</text>
</comment>
<dbReference type="EMBL" id="JAABOQ010000006">
    <property type="protein sequence ID" value="NER18532.1"/>
    <property type="molecule type" value="Genomic_DNA"/>
</dbReference>
<reference evidence="1 2" key="1">
    <citation type="submission" date="2020-01" db="EMBL/GenBank/DDBJ databases">
        <title>Spongiivirga citrea KCTC 32990T.</title>
        <authorList>
            <person name="Wang G."/>
        </authorList>
    </citation>
    <scope>NUCLEOTIDE SEQUENCE [LARGE SCALE GENOMIC DNA]</scope>
    <source>
        <strain evidence="1 2">KCTC 32990</strain>
    </source>
</reference>
<protein>
    <submittedName>
        <fullName evidence="1">DUF2490 domain-containing protein</fullName>
    </submittedName>
</protein>
<dbReference type="RefSeq" id="WP_164033217.1">
    <property type="nucleotide sequence ID" value="NZ_JAABOQ010000006.1"/>
</dbReference>
<accession>A0A6M0CLJ3</accession>
<sequence>MKKVLVGIFLISITQAFSQNTGEDELGAWYMYFGTNKVSDKLSIHSEAQFRFYETFGNFNQLLLRTGLNYHISDKAIATLGYGYIGTDGTFEEFPGEEDSKEHRIFQQFILKNKVGKFAFEHRYRIEQRFIDFGNNINDTQHRGRYRIQITYPLDDKWFLNAYDEVFINFQEPIFGQNRLYFALGRKFNNDVQLQLGYLKNHFTGRNFDRLQLGLIFNTDLRKKTSPQ</sequence>
<organism evidence="1 2">
    <name type="scientific">Spongiivirga citrea</name>
    <dbReference type="NCBI Taxonomy" id="1481457"/>
    <lineage>
        <taxon>Bacteria</taxon>
        <taxon>Pseudomonadati</taxon>
        <taxon>Bacteroidota</taxon>
        <taxon>Flavobacteriia</taxon>
        <taxon>Flavobacteriales</taxon>
        <taxon>Flavobacteriaceae</taxon>
        <taxon>Spongiivirga</taxon>
    </lineage>
</organism>
<dbReference type="Proteomes" id="UP000474296">
    <property type="component" value="Unassembled WGS sequence"/>
</dbReference>
<keyword evidence="2" id="KW-1185">Reference proteome</keyword>
<dbReference type="InterPro" id="IPR019619">
    <property type="entry name" value="DUF2490"/>
</dbReference>
<evidence type="ECO:0000313" key="2">
    <source>
        <dbReference type="Proteomes" id="UP000474296"/>
    </source>
</evidence>
<name>A0A6M0CLJ3_9FLAO</name>